<dbReference type="EMBL" id="CP063185">
    <property type="protein sequence ID" value="QYC74889.1"/>
    <property type="molecule type" value="Genomic_DNA"/>
</dbReference>
<evidence type="ECO:0000313" key="1">
    <source>
        <dbReference type="EMBL" id="QYC74889.1"/>
    </source>
</evidence>
<sequence>MLVTIGACAAATISGALSVCLGTLIVGGVLLAMGLLFTTIDICRVQRSSTYKLQAKQELLEMPSIQEEETKPLMERASCVCEPVPPLSGPEDVRQQRPIILRKGSDPFYKPKYITVGDCVIELIKVGERDSKGEKIFVEGVSPDQTFVRVWDEFFILGQEGEMVRLDGVCCKFLPGDSQNS</sequence>
<proteinExistence type="predicted"/>
<protein>
    <submittedName>
        <fullName evidence="1">Uncharacterized protein</fullName>
    </submittedName>
</protein>
<accession>A0AAQ0J6S6</accession>
<reference evidence="1" key="1">
    <citation type="journal article" date="2021" name="Front. Microbiol.">
        <title>Generation of Tetracycline and Rifamycin Resistant Chlamydia Suis Recombinants.</title>
        <authorList>
            <person name="Marti H."/>
            <person name="Bommana S."/>
            <person name="Read T.D."/>
            <person name="Pesch T."/>
            <person name="Prahauser B."/>
            <person name="Dean D."/>
            <person name="Borel N."/>
        </authorList>
    </citation>
    <scope>NUCLEOTIDE SEQUENCE</scope>
    <source>
        <strain evidence="1">208.1</strain>
    </source>
</reference>
<evidence type="ECO:0000313" key="2">
    <source>
        <dbReference type="Proteomes" id="UP000825134"/>
    </source>
</evidence>
<dbReference type="Proteomes" id="UP000825134">
    <property type="component" value="Chromosome"/>
</dbReference>
<gene>
    <name evidence="1" type="ORF">INQ84_03635</name>
</gene>
<organism evidence="1 2">
    <name type="scientific">Chlamydia suis</name>
    <dbReference type="NCBI Taxonomy" id="83559"/>
    <lineage>
        <taxon>Bacteria</taxon>
        <taxon>Pseudomonadati</taxon>
        <taxon>Chlamydiota</taxon>
        <taxon>Chlamydiia</taxon>
        <taxon>Chlamydiales</taxon>
        <taxon>Chlamydiaceae</taxon>
        <taxon>Chlamydia/Chlamydophila group</taxon>
        <taxon>Chlamydia</taxon>
    </lineage>
</organism>
<dbReference type="AlphaFoldDB" id="A0AAQ0J6S6"/>
<name>A0AAQ0J6S6_9CHLA</name>